<feature type="domain" description="HicB-like antitoxin of toxin-antitoxin system" evidence="1">
    <location>
        <begin position="7"/>
        <end position="56"/>
    </location>
</feature>
<dbReference type="SUPFAM" id="SSF143100">
    <property type="entry name" value="TTHA1013/TTHA0281-like"/>
    <property type="match status" value="1"/>
</dbReference>
<dbReference type="Proteomes" id="UP000767446">
    <property type="component" value="Unassembled WGS sequence"/>
</dbReference>
<comment type="caution">
    <text evidence="2">The sequence shown here is derived from an EMBL/GenBank/DDBJ whole genome shotgun (WGS) entry which is preliminary data.</text>
</comment>
<proteinExistence type="predicted"/>
<reference evidence="2" key="1">
    <citation type="submission" date="2021-02" db="EMBL/GenBank/DDBJ databases">
        <title>Metagenome analyses of Stigonema ocellatum DSM 106950, Chlorogloea purpurea SAG 13.99 and Gomphosphaeria aponina DSM 107014.</title>
        <authorList>
            <person name="Marter P."/>
            <person name="Huang S."/>
        </authorList>
    </citation>
    <scope>NUCLEOTIDE SEQUENCE</scope>
    <source>
        <strain evidence="2">JP213</strain>
    </source>
</reference>
<dbReference type="Pfam" id="PF15919">
    <property type="entry name" value="HicB_lk_antitox"/>
    <property type="match status" value="1"/>
</dbReference>
<dbReference type="AlphaFoldDB" id="A0A941GVT8"/>
<dbReference type="PANTHER" id="PTHR34504:SF2">
    <property type="entry name" value="UPF0150 PROTEIN SSL0259"/>
    <property type="match status" value="1"/>
</dbReference>
<accession>A0A941GVT8</accession>
<dbReference type="EMBL" id="JADQBC010000071">
    <property type="protein sequence ID" value="MBR8828450.1"/>
    <property type="molecule type" value="Genomic_DNA"/>
</dbReference>
<dbReference type="InterPro" id="IPR035069">
    <property type="entry name" value="TTHA1013/TTHA0281-like"/>
</dbReference>
<dbReference type="Gene3D" id="3.30.160.250">
    <property type="match status" value="1"/>
</dbReference>
<organism evidence="2 3">
    <name type="scientific">Gomphosphaeria aponina SAG 52.96 = DSM 107014</name>
    <dbReference type="NCBI Taxonomy" id="1521640"/>
    <lineage>
        <taxon>Bacteria</taxon>
        <taxon>Bacillati</taxon>
        <taxon>Cyanobacteriota</taxon>
        <taxon>Cyanophyceae</taxon>
        <taxon>Oscillatoriophycideae</taxon>
        <taxon>Chroococcales</taxon>
        <taxon>Gomphosphaeriaceae</taxon>
        <taxon>Gomphosphaeria</taxon>
    </lineage>
</organism>
<gene>
    <name evidence="2" type="ORF">DSM107014_11225</name>
</gene>
<sequence length="68" mass="7598">MKYKIDLKKTEEGSAVWCPTLPGCASQGSTKEEALDNIQDAISAYLEVAEELNQGVEYYYLEVELNHA</sequence>
<evidence type="ECO:0000313" key="3">
    <source>
        <dbReference type="Proteomes" id="UP000767446"/>
    </source>
</evidence>
<protein>
    <submittedName>
        <fullName evidence="2">Type II toxin-antitoxin system HicB family antitoxin</fullName>
    </submittedName>
</protein>
<dbReference type="InterPro" id="IPR051404">
    <property type="entry name" value="TA_system_antitoxin"/>
</dbReference>
<evidence type="ECO:0000313" key="2">
    <source>
        <dbReference type="EMBL" id="MBR8828450.1"/>
    </source>
</evidence>
<evidence type="ECO:0000259" key="1">
    <source>
        <dbReference type="Pfam" id="PF15919"/>
    </source>
</evidence>
<dbReference type="InterPro" id="IPR031807">
    <property type="entry name" value="HicB-like"/>
</dbReference>
<name>A0A941GVT8_9CHRO</name>
<dbReference type="PANTHER" id="PTHR34504">
    <property type="entry name" value="ANTITOXIN HICB"/>
    <property type="match status" value="1"/>
</dbReference>